<reference evidence="1" key="1">
    <citation type="submission" date="2021-12" db="EMBL/GenBank/DDBJ databases">
        <title>Alicyclobacillaceae gen. nov., sp. nov., isolated from chalcocite enrichment system.</title>
        <authorList>
            <person name="Jiang Z."/>
        </authorList>
    </citation>
    <scope>NUCLEOTIDE SEQUENCE</scope>
    <source>
        <strain evidence="1">MYW30-H2</strain>
    </source>
</reference>
<evidence type="ECO:0000313" key="1">
    <source>
        <dbReference type="EMBL" id="UOF90818.1"/>
    </source>
</evidence>
<protein>
    <submittedName>
        <fullName evidence="1">Uncharacterized protein</fullName>
    </submittedName>
</protein>
<keyword evidence="2" id="KW-1185">Reference proteome</keyword>
<dbReference type="RefSeq" id="WP_347437514.1">
    <property type="nucleotide sequence ID" value="NZ_CP089291.1"/>
</dbReference>
<dbReference type="EMBL" id="CP089291">
    <property type="protein sequence ID" value="UOF90818.1"/>
    <property type="molecule type" value="Genomic_DNA"/>
</dbReference>
<organism evidence="1 2">
    <name type="scientific">Fodinisporobacter ferrooxydans</name>
    <dbReference type="NCBI Taxonomy" id="2901836"/>
    <lineage>
        <taxon>Bacteria</taxon>
        <taxon>Bacillati</taxon>
        <taxon>Bacillota</taxon>
        <taxon>Bacilli</taxon>
        <taxon>Bacillales</taxon>
        <taxon>Alicyclobacillaceae</taxon>
        <taxon>Fodinisporobacter</taxon>
    </lineage>
</organism>
<name>A0ABY4CK86_9BACL</name>
<accession>A0ABY4CK86</accession>
<proteinExistence type="predicted"/>
<dbReference type="Proteomes" id="UP000830167">
    <property type="component" value="Chromosome"/>
</dbReference>
<gene>
    <name evidence="1" type="ORF">LSG31_00600</name>
</gene>
<sequence length="53" mass="5926">MATRSARKRKQLQAMLDKPKGSAVVVKKPQCAKPYYDISLGHLAAAAEWRVEK</sequence>
<evidence type="ECO:0000313" key="2">
    <source>
        <dbReference type="Proteomes" id="UP000830167"/>
    </source>
</evidence>